<protein>
    <submittedName>
        <fullName evidence="1">Uncharacterized protein</fullName>
    </submittedName>
</protein>
<name>A0A5J5EK16_9PEZI</name>
<comment type="caution">
    <text evidence="1">The sequence shown here is derived from an EMBL/GenBank/DDBJ whole genome shotgun (WGS) entry which is preliminary data.</text>
</comment>
<dbReference type="Proteomes" id="UP000326924">
    <property type="component" value="Unassembled WGS sequence"/>
</dbReference>
<organism evidence="1 2">
    <name type="scientific">Sphaerosporella brunnea</name>
    <dbReference type="NCBI Taxonomy" id="1250544"/>
    <lineage>
        <taxon>Eukaryota</taxon>
        <taxon>Fungi</taxon>
        <taxon>Dikarya</taxon>
        <taxon>Ascomycota</taxon>
        <taxon>Pezizomycotina</taxon>
        <taxon>Pezizomycetes</taxon>
        <taxon>Pezizales</taxon>
        <taxon>Pyronemataceae</taxon>
        <taxon>Sphaerosporella</taxon>
    </lineage>
</organism>
<keyword evidence="2" id="KW-1185">Reference proteome</keyword>
<gene>
    <name evidence="1" type="ORF">FN846DRAFT_818155</name>
</gene>
<evidence type="ECO:0000313" key="1">
    <source>
        <dbReference type="EMBL" id="KAA8895544.1"/>
    </source>
</evidence>
<dbReference type="OrthoDB" id="5413269at2759"/>
<evidence type="ECO:0000313" key="2">
    <source>
        <dbReference type="Proteomes" id="UP000326924"/>
    </source>
</evidence>
<dbReference type="EMBL" id="VXIS01000258">
    <property type="protein sequence ID" value="KAA8895544.1"/>
    <property type="molecule type" value="Genomic_DNA"/>
</dbReference>
<dbReference type="InParanoid" id="A0A5J5EK16"/>
<reference evidence="1 2" key="1">
    <citation type="submission" date="2019-09" db="EMBL/GenBank/DDBJ databases">
        <title>Draft genome of the ectomycorrhizal ascomycete Sphaerosporella brunnea.</title>
        <authorList>
            <consortium name="DOE Joint Genome Institute"/>
            <person name="Benucci G.M."/>
            <person name="Marozzi G."/>
            <person name="Antonielli L."/>
            <person name="Sanchez S."/>
            <person name="Marco P."/>
            <person name="Wang X."/>
            <person name="Falini L.B."/>
            <person name="Barry K."/>
            <person name="Haridas S."/>
            <person name="Lipzen A."/>
            <person name="Labutti K."/>
            <person name="Grigoriev I.V."/>
            <person name="Murat C."/>
            <person name="Martin F."/>
            <person name="Albertini E."/>
            <person name="Donnini D."/>
            <person name="Bonito G."/>
        </authorList>
    </citation>
    <scope>NUCLEOTIDE SEQUENCE [LARGE SCALE GENOMIC DNA]</scope>
    <source>
        <strain evidence="1 2">Sb_GMNB300</strain>
    </source>
</reference>
<dbReference type="AlphaFoldDB" id="A0A5J5EK16"/>
<proteinExistence type="predicted"/>
<accession>A0A5J5EK16</accession>
<sequence length="249" mass="26852">MGDSRHFSIAINNRSGGKKNYAIFTAAPNVTPSVDGMWTSIIAVLRGVANGSGDAFFSVPKQVYAICGTRNSDMKAQFINEVLDRRQVSLGIVSSNGKLEPGTALEVEVSDGSPTFTTGTQPPPSGDEHAFCVRTRPGFTLEIAKEGNYILGVGGAPNKLEQKVSGSYAFFIPHPNVTYQIKPSNVFYIASVSGEVQARRITTPDLISSACVVDFDILQTDDIQVVHDANGQLVVQTVSIFDTFARFRR</sequence>